<dbReference type="Pfam" id="PF09925">
    <property type="entry name" value="DUF2157"/>
    <property type="match status" value="1"/>
</dbReference>
<reference evidence="3 4" key="1">
    <citation type="submission" date="2023-10" db="EMBL/GenBank/DDBJ databases">
        <title>Characteristics and mechanism of a salt-tolerant marine origin heterotrophic nitrifying- aerobic denitrifying bacteria Marinobacter xestospongiae HN1.</title>
        <authorList>
            <person name="Qi R."/>
        </authorList>
    </citation>
    <scope>NUCLEOTIDE SEQUENCE [LARGE SCALE GENOMIC DNA]</scope>
    <source>
        <strain evidence="3 4">HN1</strain>
    </source>
</reference>
<accession>A0ABU3VSK7</accession>
<evidence type="ECO:0000313" key="3">
    <source>
        <dbReference type="EMBL" id="MDV2077242.1"/>
    </source>
</evidence>
<feature type="transmembrane region" description="Helical" evidence="1">
    <location>
        <begin position="263"/>
        <end position="286"/>
    </location>
</feature>
<proteinExistence type="predicted"/>
<dbReference type="RefSeq" id="WP_316972233.1">
    <property type="nucleotide sequence ID" value="NZ_JAWIIJ010000001.1"/>
</dbReference>
<keyword evidence="1" id="KW-1133">Transmembrane helix</keyword>
<feature type="transmembrane region" description="Helical" evidence="1">
    <location>
        <begin position="126"/>
        <end position="143"/>
    </location>
</feature>
<comment type="caution">
    <text evidence="3">The sequence shown here is derived from an EMBL/GenBank/DDBJ whole genome shotgun (WGS) entry which is preliminary data.</text>
</comment>
<keyword evidence="1" id="KW-0472">Membrane</keyword>
<feature type="transmembrane region" description="Helical" evidence="1">
    <location>
        <begin position="102"/>
        <end position="120"/>
    </location>
</feature>
<dbReference type="Proteomes" id="UP001269819">
    <property type="component" value="Unassembled WGS sequence"/>
</dbReference>
<dbReference type="EMBL" id="JAWIIJ010000001">
    <property type="protein sequence ID" value="MDV2077242.1"/>
    <property type="molecule type" value="Genomic_DNA"/>
</dbReference>
<feature type="transmembrane region" description="Helical" evidence="1">
    <location>
        <begin position="292"/>
        <end position="312"/>
    </location>
</feature>
<feature type="transmembrane region" description="Helical" evidence="1">
    <location>
        <begin position="212"/>
        <end position="232"/>
    </location>
</feature>
<evidence type="ECO:0000259" key="2">
    <source>
        <dbReference type="Pfam" id="PF09925"/>
    </source>
</evidence>
<gene>
    <name evidence="3" type="ORF">RYS15_01035</name>
</gene>
<sequence>MATIRQLISTWIDRGDLPPDQVSQALVAVGLASSGRPWASFLDRALLWLGGLCLALGMLFLIAFNWSELGRLGRFALVEGALVAAVVVSLRMPQGLSRDVALVVAGLLLGGLLALFGQTYQTGADPWQLFALWAVLLVPWALASAGVVLWLLMLALVNLSVSLYFDAWWLSNQEWAGGRPLDWLLSALNLSAWAIAHGWAQRSGADVSPWPLRLVAVAGGVAVSWLALVWIVDGALNQLWPGLAWVAWLAVLVWCYRVRQPDLFMLAGGCVSVIVIVTAGLARALLDIDEPGIWLMLGLIVLLMVMAATAWLRRLQRELAQ</sequence>
<dbReference type="InterPro" id="IPR018677">
    <property type="entry name" value="DUF2157"/>
</dbReference>
<feature type="transmembrane region" description="Helical" evidence="1">
    <location>
        <begin position="45"/>
        <end position="66"/>
    </location>
</feature>
<evidence type="ECO:0000256" key="1">
    <source>
        <dbReference type="SAM" id="Phobius"/>
    </source>
</evidence>
<evidence type="ECO:0000313" key="4">
    <source>
        <dbReference type="Proteomes" id="UP001269819"/>
    </source>
</evidence>
<feature type="transmembrane region" description="Helical" evidence="1">
    <location>
        <begin position="72"/>
        <end position="90"/>
    </location>
</feature>
<feature type="transmembrane region" description="Helical" evidence="1">
    <location>
        <begin position="238"/>
        <end position="256"/>
    </location>
</feature>
<keyword evidence="4" id="KW-1185">Reference proteome</keyword>
<keyword evidence="1" id="KW-0812">Transmembrane</keyword>
<feature type="domain" description="DUF2157" evidence="2">
    <location>
        <begin position="10"/>
        <end position="144"/>
    </location>
</feature>
<name>A0ABU3VSK7_9GAMM</name>
<protein>
    <submittedName>
        <fullName evidence="3">DUF2157 domain-containing protein</fullName>
    </submittedName>
</protein>
<organism evidence="3 4">
    <name type="scientific">Marinobacter xestospongiae</name>
    <dbReference type="NCBI Taxonomy" id="994319"/>
    <lineage>
        <taxon>Bacteria</taxon>
        <taxon>Pseudomonadati</taxon>
        <taxon>Pseudomonadota</taxon>
        <taxon>Gammaproteobacteria</taxon>
        <taxon>Pseudomonadales</taxon>
        <taxon>Marinobacteraceae</taxon>
        <taxon>Marinobacter</taxon>
    </lineage>
</organism>